<dbReference type="GeneID" id="19527146"/>
<name>X4YWM0_9CAUD</name>
<dbReference type="RefSeq" id="YP_009035862.1">
    <property type="nucleotide sequence ID" value="NC_024208.1"/>
</dbReference>
<reference evidence="1 2" key="1">
    <citation type="submission" date="2014-02" db="EMBL/GenBank/DDBJ databases">
        <title>Complete genome sequences of four novel Lactococcus lactis phages distantly related to the rare 1706 phage species.</title>
        <authorList>
            <person name="Kot W."/>
            <person name="Neve H."/>
            <person name="Vogensen F.K."/>
            <person name="Heller K.J."/>
            <person name="Hansen L.H."/>
        </authorList>
    </citation>
    <scope>NUCLEOTIDE SEQUENCE [LARGE SCALE GENOMIC DNA]</scope>
</reference>
<gene>
    <name evidence="1" type="ORF">P118_0047</name>
</gene>
<evidence type="ECO:0000313" key="2">
    <source>
        <dbReference type="Proteomes" id="UP000019790"/>
    </source>
</evidence>
<dbReference type="OrthoDB" id="41276at10239"/>
<sequence>MLKKMWRIVGKTSCVLGLVTAGIGIGFAISGKLVTVWGV</sequence>
<organism evidence="1 2">
    <name type="scientific">Lactococcus phage P118</name>
    <dbReference type="NCBI Taxonomy" id="1476888"/>
    <lineage>
        <taxon>Viruses</taxon>
        <taxon>Duplodnaviria</taxon>
        <taxon>Heunggongvirae</taxon>
        <taxon>Uroviricota</taxon>
        <taxon>Caudoviricetes</taxon>
        <taxon>Nevevirus</taxon>
        <taxon>Nevevirus P118</taxon>
    </lineage>
</organism>
<dbReference type="Proteomes" id="UP000019790">
    <property type="component" value="Segment"/>
</dbReference>
<dbReference type="EMBL" id="KJ489012">
    <property type="protein sequence ID" value="AHV83164.1"/>
    <property type="molecule type" value="Genomic_DNA"/>
</dbReference>
<dbReference type="KEGG" id="vg:19527146"/>
<proteinExistence type="predicted"/>
<accession>X4YWM0</accession>
<evidence type="ECO:0000313" key="1">
    <source>
        <dbReference type="EMBL" id="AHV83164.1"/>
    </source>
</evidence>
<keyword evidence="2" id="KW-1185">Reference proteome</keyword>
<protein>
    <submittedName>
        <fullName evidence="1">Uncharacterized protein</fullName>
    </submittedName>
</protein>